<organism evidence="2 3">
    <name type="scientific">Ceratobasidium theobromae</name>
    <dbReference type="NCBI Taxonomy" id="1582974"/>
    <lineage>
        <taxon>Eukaryota</taxon>
        <taxon>Fungi</taxon>
        <taxon>Dikarya</taxon>
        <taxon>Basidiomycota</taxon>
        <taxon>Agaricomycotina</taxon>
        <taxon>Agaricomycetes</taxon>
        <taxon>Cantharellales</taxon>
        <taxon>Ceratobasidiaceae</taxon>
        <taxon>Ceratobasidium</taxon>
    </lineage>
</organism>
<reference evidence="2 3" key="1">
    <citation type="journal article" date="2019" name="Fungal Biol. Biotechnol.">
        <title>Draft genome sequence of fastidious pathogen Ceratobasidium theobromae, which causes vascular-streak dieback in Theobroma cacao.</title>
        <authorList>
            <person name="Ali S.S."/>
            <person name="Asman A."/>
            <person name="Shao J."/>
            <person name="Firmansyah A.P."/>
            <person name="Susilo A.W."/>
            <person name="Rosmana A."/>
            <person name="McMahon P."/>
            <person name="Junaid M."/>
            <person name="Guest D."/>
            <person name="Kheng T.Y."/>
            <person name="Meinhardt L.W."/>
            <person name="Bailey B.A."/>
        </authorList>
    </citation>
    <scope>NUCLEOTIDE SEQUENCE [LARGE SCALE GENOMIC DNA]</scope>
    <source>
        <strain evidence="2 3">CT2</strain>
    </source>
</reference>
<name>A0A5N5QQ11_9AGAM</name>
<evidence type="ECO:0000313" key="3">
    <source>
        <dbReference type="Proteomes" id="UP000383932"/>
    </source>
</evidence>
<feature type="compositionally biased region" description="Basic and acidic residues" evidence="1">
    <location>
        <begin position="269"/>
        <end position="283"/>
    </location>
</feature>
<dbReference type="InterPro" id="IPR002347">
    <property type="entry name" value="SDR_fam"/>
</dbReference>
<dbReference type="PANTHER" id="PTHR43431">
    <property type="entry name" value="OXIDOREDUCTASE, SHORT CHAIN DEHYDROGENASE/REDUCTASE FAMILY (AFU_ORTHOLOGUE AFUA_5G14000)"/>
    <property type="match status" value="1"/>
</dbReference>
<dbReference type="PANTHER" id="PTHR43431:SF7">
    <property type="entry name" value="OXIDOREDUCTASE, SHORT CHAIN DEHYDROGENASE_REDUCTASE FAMILY (AFU_ORTHOLOGUE AFUA_5G14000)"/>
    <property type="match status" value="1"/>
</dbReference>
<dbReference type="InterPro" id="IPR009003">
    <property type="entry name" value="Peptidase_S1_PA"/>
</dbReference>
<dbReference type="SUPFAM" id="SSF50494">
    <property type="entry name" value="Trypsin-like serine proteases"/>
    <property type="match status" value="1"/>
</dbReference>
<dbReference type="EMBL" id="SSOP01000033">
    <property type="protein sequence ID" value="KAB5593631.1"/>
    <property type="molecule type" value="Genomic_DNA"/>
</dbReference>
<evidence type="ECO:0000256" key="1">
    <source>
        <dbReference type="SAM" id="MobiDB-lite"/>
    </source>
</evidence>
<dbReference type="InterPro" id="IPR036291">
    <property type="entry name" value="NAD(P)-bd_dom_sf"/>
</dbReference>
<dbReference type="Pfam" id="PF00106">
    <property type="entry name" value="adh_short"/>
    <property type="match status" value="1"/>
</dbReference>
<evidence type="ECO:0000313" key="2">
    <source>
        <dbReference type="EMBL" id="KAB5593631.1"/>
    </source>
</evidence>
<dbReference type="SUPFAM" id="SSF51735">
    <property type="entry name" value="NAD(P)-binding Rossmann-fold domains"/>
    <property type="match status" value="1"/>
</dbReference>
<dbReference type="OrthoDB" id="5424209at2759"/>
<accession>A0A5N5QQ11</accession>
<protein>
    <submittedName>
        <fullName evidence="2">Uncharacterized protein</fullName>
    </submittedName>
</protein>
<feature type="region of interest" description="Disordered" evidence="1">
    <location>
        <begin position="249"/>
        <end position="297"/>
    </location>
</feature>
<keyword evidence="3" id="KW-1185">Reference proteome</keyword>
<dbReference type="Gene3D" id="3.40.50.720">
    <property type="entry name" value="NAD(P)-binding Rossmann-like Domain"/>
    <property type="match status" value="1"/>
</dbReference>
<comment type="caution">
    <text evidence="2">The sequence shown here is derived from an EMBL/GenBank/DDBJ whole genome shotgun (WGS) entry which is preliminary data.</text>
</comment>
<dbReference type="Proteomes" id="UP000383932">
    <property type="component" value="Unassembled WGS sequence"/>
</dbReference>
<sequence length="1032" mass="113943">MQRILTKPIFVVAGIGNGGGTGAASAHAFAKAGYRVALIARNPKSLSDTAKQIQSQGGEASPTLPFTQYSRIQQAAPFPVEAYTRADIQAGFDAIKKHWPDGEIRVALWNAGLFIRKQFLELSEQEVEESIKTNLTGAFAFARQALLAFQNLEVNEKGKRGSLIFTSATAAWRGNDQTSAFASGKSGQRALAQSLNKEFGRKNVHVSNVIVDGIILTDRTASQIPDESKLKDEIVDGLILNQAASQIPDESKLKDADGSTLTDQAASKIPDKSKLNNKDRRLSPESIANSPVSRKPRSLGLDIRARPWRGSVADLPKSANPPLCESRHVRLVRVQLLRILDPDYILSFVICGIPDRGAENAPVASVLQYNLKMATRRPVFVVAGVGNGTAAASLASQMSNDEKVVHLSDAELITLKFLGPAAAKEVIDFIAAIKKIPLQFEWLTVFQLQCLSDNLRYYPNPYVSPTSSTSSDAAHQLHYSETTAAGDDLVSVFERAHFYTGISDDPPPLLHRSDIGQRPFVVPRDRFFAIPEKTAHGVFHPVLKNKFWKETVAPEIIALLKDPSRGVRVSTMLPVRFSTPDENGKDVLDDHVVLWISVHPDTTKETCCRDANAPILAILAKHGIQDVAVHWIEGAVERLAGPPPMMRVVGDTDPTHWVRRALTAVLGVPLAAEELAGKDAQGSLGVYFHEGKNRKDEESTRVMAITNKHVTSKNTTSDYEYSGRPGAAQKFIRNCSGRRFQQVVNETRALIARKLGDAKQFTEQLEDLLAKPASEDEETEDDRLAVERKREDLKRVKVDVGILSDFLKLLNSTWSDAYQRIIGYLDWAPKIANDLDNRCYTRDIGVIALDEDKFVKNFKGNFVYLAGKFTRDEIVSFFYPNTANSPSFEYPKDHLFRLLGCIDAAGLANPYFWDDQGNPCFIVAKDGQTTDLTFGRFSGLEAYTCDEFERNSWEVAIFNFNKKHGNFSGHGDSGAAIFNAEGKLVAFLHSGMPRGMSNHVTFGTPAHYVVEVIKKRYPHADFSRMKFAETAA</sequence>
<proteinExistence type="predicted"/>
<gene>
    <name evidence="2" type="ORF">CTheo_2924</name>
</gene>
<dbReference type="AlphaFoldDB" id="A0A5N5QQ11"/>